<dbReference type="OrthoDB" id="9787680at2"/>
<feature type="domain" description="HTH tetR-type" evidence="5">
    <location>
        <begin position="7"/>
        <end position="67"/>
    </location>
</feature>
<gene>
    <name evidence="6" type="ORF">D3P04_11795</name>
</gene>
<dbReference type="InterPro" id="IPR036271">
    <property type="entry name" value="Tet_transcr_reg_TetR-rel_C_sf"/>
</dbReference>
<evidence type="ECO:0000256" key="3">
    <source>
        <dbReference type="ARBA" id="ARBA00023163"/>
    </source>
</evidence>
<feature type="DNA-binding region" description="H-T-H motif" evidence="4">
    <location>
        <begin position="30"/>
        <end position="49"/>
    </location>
</feature>
<evidence type="ECO:0000256" key="1">
    <source>
        <dbReference type="ARBA" id="ARBA00023015"/>
    </source>
</evidence>
<dbReference type="InterPro" id="IPR009057">
    <property type="entry name" value="Homeodomain-like_sf"/>
</dbReference>
<keyword evidence="2 4" id="KW-0238">DNA-binding</keyword>
<dbReference type="SUPFAM" id="SSF48498">
    <property type="entry name" value="Tetracyclin repressor-like, C-terminal domain"/>
    <property type="match status" value="1"/>
</dbReference>
<evidence type="ECO:0000313" key="6">
    <source>
        <dbReference type="EMBL" id="RJE84976.1"/>
    </source>
</evidence>
<keyword evidence="3" id="KW-0804">Transcription</keyword>
<accession>A0A418SVJ7</accession>
<dbReference type="Pfam" id="PF00440">
    <property type="entry name" value="TetR_N"/>
    <property type="match status" value="1"/>
</dbReference>
<organism evidence="6 7">
    <name type="scientific">Paracoccus onubensis</name>
    <dbReference type="NCBI Taxonomy" id="1675788"/>
    <lineage>
        <taxon>Bacteria</taxon>
        <taxon>Pseudomonadati</taxon>
        <taxon>Pseudomonadota</taxon>
        <taxon>Alphaproteobacteria</taxon>
        <taxon>Rhodobacterales</taxon>
        <taxon>Paracoccaceae</taxon>
        <taxon>Paracoccus</taxon>
    </lineage>
</organism>
<name>A0A418SVJ7_9RHOB</name>
<dbReference type="RefSeq" id="WP_119749071.1">
    <property type="nucleotide sequence ID" value="NZ_QZCG01000007.1"/>
</dbReference>
<keyword evidence="7" id="KW-1185">Reference proteome</keyword>
<dbReference type="PANTHER" id="PTHR47506">
    <property type="entry name" value="TRANSCRIPTIONAL REGULATORY PROTEIN"/>
    <property type="match status" value="1"/>
</dbReference>
<dbReference type="AlphaFoldDB" id="A0A418SVJ7"/>
<evidence type="ECO:0000256" key="2">
    <source>
        <dbReference type="ARBA" id="ARBA00023125"/>
    </source>
</evidence>
<dbReference type="Gene3D" id="1.10.357.10">
    <property type="entry name" value="Tetracycline Repressor, domain 2"/>
    <property type="match status" value="1"/>
</dbReference>
<proteinExistence type="predicted"/>
<reference evidence="7" key="1">
    <citation type="submission" date="2018-09" db="EMBL/GenBank/DDBJ databases">
        <title>Acidovorax cavernicola nov. sp. isolated from Gruta de las Maravillas (Aracena, Spain).</title>
        <authorList>
            <person name="Jurado V."/>
            <person name="Gutierrez-Patricio S."/>
            <person name="Gonzalez-Pimentel J.L."/>
            <person name="Miller A.Z."/>
            <person name="Laiz L."/>
            <person name="Saiz-Jimenez C."/>
        </authorList>
    </citation>
    <scope>NUCLEOTIDE SEQUENCE [LARGE SCALE GENOMIC DNA]</scope>
    <source>
        <strain evidence="7">1011MAR3C25</strain>
    </source>
</reference>
<sequence>MSDTATEDTATEIARRLSGTFAKSGFAAPSVDDLRNAAQVSLRTLYKYYPSREAMVVGALRYRHDLYLEWISGGAGEGQGHVLHIFERLGEWFGQGGTNGCLFLNALAAHPNSREVRETVAEHKSCIKTEFLRRLVRISPDRKNDDPAEVLFLIHEGQTEAAMTQDPAKATRAALRSAEILLTKEGIPA</sequence>
<dbReference type="PANTHER" id="PTHR47506:SF1">
    <property type="entry name" value="HTH-TYPE TRANSCRIPTIONAL REGULATOR YJDC"/>
    <property type="match status" value="1"/>
</dbReference>
<keyword evidence="1" id="KW-0805">Transcription regulation</keyword>
<dbReference type="PROSITE" id="PS50977">
    <property type="entry name" value="HTH_TETR_2"/>
    <property type="match status" value="1"/>
</dbReference>
<dbReference type="SUPFAM" id="SSF46689">
    <property type="entry name" value="Homeodomain-like"/>
    <property type="match status" value="1"/>
</dbReference>
<dbReference type="EMBL" id="QZCG01000007">
    <property type="protein sequence ID" value="RJE84976.1"/>
    <property type="molecule type" value="Genomic_DNA"/>
</dbReference>
<dbReference type="GO" id="GO:0003677">
    <property type="term" value="F:DNA binding"/>
    <property type="evidence" value="ECO:0007669"/>
    <property type="project" value="UniProtKB-UniRule"/>
</dbReference>
<protein>
    <submittedName>
        <fullName evidence="6">TetR/AcrR family transcriptional regulator</fullName>
    </submittedName>
</protein>
<comment type="caution">
    <text evidence="6">The sequence shown here is derived from an EMBL/GenBank/DDBJ whole genome shotgun (WGS) entry which is preliminary data.</text>
</comment>
<evidence type="ECO:0000313" key="7">
    <source>
        <dbReference type="Proteomes" id="UP000284202"/>
    </source>
</evidence>
<dbReference type="Proteomes" id="UP000284202">
    <property type="component" value="Unassembled WGS sequence"/>
</dbReference>
<dbReference type="InterPro" id="IPR001647">
    <property type="entry name" value="HTH_TetR"/>
</dbReference>
<evidence type="ECO:0000256" key="4">
    <source>
        <dbReference type="PROSITE-ProRule" id="PRU00335"/>
    </source>
</evidence>
<evidence type="ECO:0000259" key="5">
    <source>
        <dbReference type="PROSITE" id="PS50977"/>
    </source>
</evidence>